<gene>
    <name evidence="1" type="ORF">DPMN_035975</name>
</gene>
<protein>
    <recommendedName>
        <fullName evidence="3">Tyrosine-protein kinase ephrin type A/B receptor-like domain-containing protein</fullName>
    </recommendedName>
</protein>
<reference evidence="1" key="2">
    <citation type="submission" date="2020-11" db="EMBL/GenBank/DDBJ databases">
        <authorList>
            <person name="McCartney M.A."/>
            <person name="Auch B."/>
            <person name="Kono T."/>
            <person name="Mallez S."/>
            <person name="Becker A."/>
            <person name="Gohl D.M."/>
            <person name="Silverstein K.A.T."/>
            <person name="Koren S."/>
            <person name="Bechman K.B."/>
            <person name="Herman A."/>
            <person name="Abrahante J.E."/>
            <person name="Garbe J."/>
        </authorList>
    </citation>
    <scope>NUCLEOTIDE SEQUENCE</scope>
    <source>
        <strain evidence="1">Duluth1</strain>
        <tissue evidence="1">Whole animal</tissue>
    </source>
</reference>
<sequence length="112" mass="11772">MCPASRSTRTVGATAQIACENYCDSGYEKVGSACLLCAVGSYKDNTEGLFSNCTAVIPSTPRLARPQPAVLPAASEHAQLETYRNVGDTGCTDCDHRLLPAPAVPDQLPQVS</sequence>
<dbReference type="EMBL" id="JAIWYP010000002">
    <property type="protein sequence ID" value="KAH3872753.1"/>
    <property type="molecule type" value="Genomic_DNA"/>
</dbReference>
<evidence type="ECO:0000313" key="2">
    <source>
        <dbReference type="Proteomes" id="UP000828390"/>
    </source>
</evidence>
<reference evidence="1" key="1">
    <citation type="journal article" date="2019" name="bioRxiv">
        <title>The Genome of the Zebra Mussel, Dreissena polymorpha: A Resource for Invasive Species Research.</title>
        <authorList>
            <person name="McCartney M.A."/>
            <person name="Auch B."/>
            <person name="Kono T."/>
            <person name="Mallez S."/>
            <person name="Zhang Y."/>
            <person name="Obille A."/>
            <person name="Becker A."/>
            <person name="Abrahante J.E."/>
            <person name="Garbe J."/>
            <person name="Badalamenti J.P."/>
            <person name="Herman A."/>
            <person name="Mangelson H."/>
            <person name="Liachko I."/>
            <person name="Sullivan S."/>
            <person name="Sone E.D."/>
            <person name="Koren S."/>
            <person name="Silverstein K.A.T."/>
            <person name="Beckman K.B."/>
            <person name="Gohl D.M."/>
        </authorList>
    </citation>
    <scope>NUCLEOTIDE SEQUENCE</scope>
    <source>
        <strain evidence="1">Duluth1</strain>
        <tissue evidence="1">Whole animal</tissue>
    </source>
</reference>
<organism evidence="1 2">
    <name type="scientific">Dreissena polymorpha</name>
    <name type="common">Zebra mussel</name>
    <name type="synonym">Mytilus polymorpha</name>
    <dbReference type="NCBI Taxonomy" id="45954"/>
    <lineage>
        <taxon>Eukaryota</taxon>
        <taxon>Metazoa</taxon>
        <taxon>Spiralia</taxon>
        <taxon>Lophotrochozoa</taxon>
        <taxon>Mollusca</taxon>
        <taxon>Bivalvia</taxon>
        <taxon>Autobranchia</taxon>
        <taxon>Heteroconchia</taxon>
        <taxon>Euheterodonta</taxon>
        <taxon>Imparidentia</taxon>
        <taxon>Neoheterodontei</taxon>
        <taxon>Myida</taxon>
        <taxon>Dreissenoidea</taxon>
        <taxon>Dreissenidae</taxon>
        <taxon>Dreissena</taxon>
    </lineage>
</organism>
<keyword evidence="2" id="KW-1185">Reference proteome</keyword>
<accession>A0A9D4M9V9</accession>
<name>A0A9D4M9V9_DREPO</name>
<evidence type="ECO:0008006" key="3">
    <source>
        <dbReference type="Google" id="ProtNLM"/>
    </source>
</evidence>
<dbReference type="Proteomes" id="UP000828390">
    <property type="component" value="Unassembled WGS sequence"/>
</dbReference>
<proteinExistence type="predicted"/>
<evidence type="ECO:0000313" key="1">
    <source>
        <dbReference type="EMBL" id="KAH3872753.1"/>
    </source>
</evidence>
<comment type="caution">
    <text evidence="1">The sequence shown here is derived from an EMBL/GenBank/DDBJ whole genome shotgun (WGS) entry which is preliminary data.</text>
</comment>
<dbReference type="AlphaFoldDB" id="A0A9D4M9V9"/>